<proteinExistence type="predicted"/>
<comment type="caution">
    <text evidence="1">The sequence shown here is derived from an EMBL/GenBank/DDBJ whole genome shotgun (WGS) entry which is preliminary data.</text>
</comment>
<evidence type="ECO:0000313" key="1">
    <source>
        <dbReference type="EMBL" id="KAF0910700.1"/>
    </source>
</evidence>
<dbReference type="Proteomes" id="UP000479710">
    <property type="component" value="Unassembled WGS sequence"/>
</dbReference>
<reference evidence="1 2" key="1">
    <citation type="submission" date="2019-11" db="EMBL/GenBank/DDBJ databases">
        <title>Whole genome sequence of Oryza granulata.</title>
        <authorList>
            <person name="Li W."/>
        </authorList>
    </citation>
    <scope>NUCLEOTIDE SEQUENCE [LARGE SCALE GENOMIC DNA]</scope>
    <source>
        <strain evidence="2">cv. Menghai</strain>
        <tissue evidence="1">Leaf</tissue>
    </source>
</reference>
<dbReference type="AlphaFoldDB" id="A0A6G1DE20"/>
<keyword evidence="2" id="KW-1185">Reference proteome</keyword>
<evidence type="ECO:0000313" key="2">
    <source>
        <dbReference type="Proteomes" id="UP000479710"/>
    </source>
</evidence>
<dbReference type="EMBL" id="SPHZ02000006">
    <property type="protein sequence ID" value="KAF0910700.1"/>
    <property type="molecule type" value="Genomic_DNA"/>
</dbReference>
<protein>
    <submittedName>
        <fullName evidence="1">Uncharacterized protein</fullName>
    </submittedName>
</protein>
<organism evidence="1 2">
    <name type="scientific">Oryza meyeriana var. granulata</name>
    <dbReference type="NCBI Taxonomy" id="110450"/>
    <lineage>
        <taxon>Eukaryota</taxon>
        <taxon>Viridiplantae</taxon>
        <taxon>Streptophyta</taxon>
        <taxon>Embryophyta</taxon>
        <taxon>Tracheophyta</taxon>
        <taxon>Spermatophyta</taxon>
        <taxon>Magnoliopsida</taxon>
        <taxon>Liliopsida</taxon>
        <taxon>Poales</taxon>
        <taxon>Poaceae</taxon>
        <taxon>BOP clade</taxon>
        <taxon>Oryzoideae</taxon>
        <taxon>Oryzeae</taxon>
        <taxon>Oryzinae</taxon>
        <taxon>Oryza</taxon>
        <taxon>Oryza meyeriana</taxon>
    </lineage>
</organism>
<gene>
    <name evidence="1" type="ORF">E2562_004692</name>
</gene>
<accession>A0A6G1DE20</accession>
<sequence length="87" mass="9556">MYCVLANFPSFLTWDWRRLCDLKTKGLTKESAEAVLLGCLLASSTVGYLVGGSGDTLRASLVASSFDGIKNQQEAALPEEPWEMLRQ</sequence>
<name>A0A6G1DE20_9ORYZ</name>